<proteinExistence type="predicted"/>
<organism evidence="3 4">
    <name type="scientific">Tulasnella calospora MUT 4182</name>
    <dbReference type="NCBI Taxonomy" id="1051891"/>
    <lineage>
        <taxon>Eukaryota</taxon>
        <taxon>Fungi</taxon>
        <taxon>Dikarya</taxon>
        <taxon>Basidiomycota</taxon>
        <taxon>Agaricomycotina</taxon>
        <taxon>Agaricomycetes</taxon>
        <taxon>Cantharellales</taxon>
        <taxon>Tulasnellaceae</taxon>
        <taxon>Tulasnella</taxon>
    </lineage>
</organism>
<feature type="region of interest" description="Disordered" evidence="1">
    <location>
        <begin position="27"/>
        <end position="261"/>
    </location>
</feature>
<feature type="compositionally biased region" description="Basic and acidic residues" evidence="1">
    <location>
        <begin position="203"/>
        <end position="227"/>
    </location>
</feature>
<keyword evidence="2" id="KW-0732">Signal</keyword>
<feature type="compositionally biased region" description="Basic residues" evidence="1">
    <location>
        <begin position="50"/>
        <end position="59"/>
    </location>
</feature>
<dbReference type="EMBL" id="KN823056">
    <property type="protein sequence ID" value="KIO24695.1"/>
    <property type="molecule type" value="Genomic_DNA"/>
</dbReference>
<evidence type="ECO:0000256" key="2">
    <source>
        <dbReference type="SAM" id="SignalP"/>
    </source>
</evidence>
<reference evidence="3 4" key="1">
    <citation type="submission" date="2014-04" db="EMBL/GenBank/DDBJ databases">
        <authorList>
            <consortium name="DOE Joint Genome Institute"/>
            <person name="Kuo A."/>
            <person name="Girlanda M."/>
            <person name="Perotto S."/>
            <person name="Kohler A."/>
            <person name="Nagy L.G."/>
            <person name="Floudas D."/>
            <person name="Copeland A."/>
            <person name="Barry K.W."/>
            <person name="Cichocki N."/>
            <person name="Veneault-Fourrey C."/>
            <person name="LaButti K."/>
            <person name="Lindquist E.A."/>
            <person name="Lipzen A."/>
            <person name="Lundell T."/>
            <person name="Morin E."/>
            <person name="Murat C."/>
            <person name="Sun H."/>
            <person name="Tunlid A."/>
            <person name="Henrissat B."/>
            <person name="Grigoriev I.V."/>
            <person name="Hibbett D.S."/>
            <person name="Martin F."/>
            <person name="Nordberg H.P."/>
            <person name="Cantor M.N."/>
            <person name="Hua S.X."/>
        </authorList>
    </citation>
    <scope>NUCLEOTIDE SEQUENCE [LARGE SCALE GENOMIC DNA]</scope>
    <source>
        <strain evidence="3 4">MUT 4182</strain>
    </source>
</reference>
<dbReference type="HOGENOM" id="CLU_1012629_0_0_1"/>
<dbReference type="OrthoDB" id="3235368at2759"/>
<evidence type="ECO:0000256" key="1">
    <source>
        <dbReference type="SAM" id="MobiDB-lite"/>
    </source>
</evidence>
<feature type="compositionally biased region" description="Basic and acidic residues" evidence="1">
    <location>
        <begin position="182"/>
        <end position="195"/>
    </location>
</feature>
<feature type="compositionally biased region" description="Basic and acidic residues" evidence="1">
    <location>
        <begin position="86"/>
        <end position="96"/>
    </location>
</feature>
<feature type="compositionally biased region" description="Basic and acidic residues" evidence="1">
    <location>
        <begin position="157"/>
        <end position="167"/>
    </location>
</feature>
<gene>
    <name evidence="3" type="ORF">M407DRAFT_212230</name>
</gene>
<dbReference type="Proteomes" id="UP000054248">
    <property type="component" value="Unassembled WGS sequence"/>
</dbReference>
<dbReference type="AlphaFoldDB" id="A0A0C3Q633"/>
<name>A0A0C3Q633_9AGAM</name>
<evidence type="ECO:0000313" key="3">
    <source>
        <dbReference type="EMBL" id="KIO24695.1"/>
    </source>
</evidence>
<feature type="compositionally biased region" description="Basic and acidic residues" evidence="1">
    <location>
        <begin position="247"/>
        <end position="261"/>
    </location>
</feature>
<sequence length="275" mass="29659">MHFRYISLILSASTVLALPTGTPIDSAKEHSHLGGTHGMGPIDPLGPKVHPSRAVHAAHHGTNNEASKHHLDTPLNKVPNPTKVGLGRDEPQHQKPELPVQPGKPNPPSGPNEENKQPAVNKPKGAPEKPEEPVPKKPEGAPEPPVQPPAKTPAQERAVDVSAKEKAPFLPKNPAKPPARPHGKEPVKTTVERDVTANAAVRPSHEKPANGEVPVDRKTFTDPRRPVNAEQHYVPGKAPNKVTVTRNHSDVNPHVEPKPVEAIEKHHAEAITHEH</sequence>
<accession>A0A0C3Q633</accession>
<feature type="compositionally biased region" description="Pro residues" evidence="1">
    <location>
        <begin position="141"/>
        <end position="151"/>
    </location>
</feature>
<keyword evidence="4" id="KW-1185">Reference proteome</keyword>
<feature type="signal peptide" evidence="2">
    <location>
        <begin position="1"/>
        <end position="17"/>
    </location>
</feature>
<evidence type="ECO:0000313" key="4">
    <source>
        <dbReference type="Proteomes" id="UP000054248"/>
    </source>
</evidence>
<reference evidence="4" key="2">
    <citation type="submission" date="2015-01" db="EMBL/GenBank/DDBJ databases">
        <title>Evolutionary Origins and Diversification of the Mycorrhizal Mutualists.</title>
        <authorList>
            <consortium name="DOE Joint Genome Institute"/>
            <consortium name="Mycorrhizal Genomics Consortium"/>
            <person name="Kohler A."/>
            <person name="Kuo A."/>
            <person name="Nagy L.G."/>
            <person name="Floudas D."/>
            <person name="Copeland A."/>
            <person name="Barry K.W."/>
            <person name="Cichocki N."/>
            <person name="Veneault-Fourrey C."/>
            <person name="LaButti K."/>
            <person name="Lindquist E.A."/>
            <person name="Lipzen A."/>
            <person name="Lundell T."/>
            <person name="Morin E."/>
            <person name="Murat C."/>
            <person name="Riley R."/>
            <person name="Ohm R."/>
            <person name="Sun H."/>
            <person name="Tunlid A."/>
            <person name="Henrissat B."/>
            <person name="Grigoriev I.V."/>
            <person name="Hibbett D.S."/>
            <person name="Martin F."/>
        </authorList>
    </citation>
    <scope>NUCLEOTIDE SEQUENCE [LARGE SCALE GENOMIC DNA]</scope>
    <source>
        <strain evidence="4">MUT 4182</strain>
    </source>
</reference>
<protein>
    <submittedName>
        <fullName evidence="3">Uncharacterized protein</fullName>
    </submittedName>
</protein>
<feature type="chain" id="PRO_5002168568" evidence="2">
    <location>
        <begin position="18"/>
        <end position="275"/>
    </location>
</feature>
<feature type="compositionally biased region" description="Basic and acidic residues" evidence="1">
    <location>
        <begin position="125"/>
        <end position="140"/>
    </location>
</feature>